<accession>A0A8J7UVB6</accession>
<dbReference type="EMBL" id="JAFIDN010000009">
    <property type="protein sequence ID" value="MBP3193280.1"/>
    <property type="molecule type" value="Genomic_DNA"/>
</dbReference>
<evidence type="ECO:0000256" key="1">
    <source>
        <dbReference type="ARBA" id="ARBA00004828"/>
    </source>
</evidence>
<evidence type="ECO:0000256" key="5">
    <source>
        <dbReference type="ARBA" id="ARBA00022741"/>
    </source>
</evidence>
<sequence>MKEKKPVIVVKYGGNAMTDDVLKQQVVKNICLLQNYGYNVVIAHGGGPFIKQALLQANIESEFIDGHRVTTPEAYEHVEKALKGQVNGTLVKLINQSGYRGVGLSGKDGKIATAIKRLHKKEVDGHVEEYDLGQVGDVVSIDTQLLDLLLEHEFIPVLACLAADVDSNEYNVNADMFAGHLAGALKAEKFVVLTDVDGLMRDIDDPASLVSELQISDISSLKDKQVIRGGMIPKTEACEIALKNGAAAAVIINGTDPDQLLSVGRREPVGTTIVS</sequence>
<dbReference type="InterPro" id="IPR001048">
    <property type="entry name" value="Asp/Glu/Uridylate_kinase"/>
</dbReference>
<dbReference type="PIRSF" id="PIRSF000728">
    <property type="entry name" value="NAGK"/>
    <property type="match status" value="1"/>
</dbReference>
<proteinExistence type="inferred from homology"/>
<dbReference type="HAMAP" id="MF_00082">
    <property type="entry name" value="ArgB"/>
    <property type="match status" value="1"/>
</dbReference>
<dbReference type="AlphaFoldDB" id="A0A8J7UVB6"/>
<evidence type="ECO:0000256" key="9">
    <source>
        <dbReference type="HAMAP-Rule" id="MF_00082"/>
    </source>
</evidence>
<keyword evidence="12" id="KW-1185">Reference proteome</keyword>
<feature type="site" description="Transition state stabilizer" evidence="9">
    <location>
        <position position="11"/>
    </location>
</feature>
<evidence type="ECO:0000256" key="8">
    <source>
        <dbReference type="ARBA" id="ARBA00048141"/>
    </source>
</evidence>
<dbReference type="GO" id="GO:0005737">
    <property type="term" value="C:cytoplasm"/>
    <property type="evidence" value="ECO:0007669"/>
    <property type="project" value="UniProtKB-SubCell"/>
</dbReference>
<dbReference type="SUPFAM" id="SSF53633">
    <property type="entry name" value="Carbamate kinase-like"/>
    <property type="match status" value="1"/>
</dbReference>
<evidence type="ECO:0000256" key="2">
    <source>
        <dbReference type="ARBA" id="ARBA00022571"/>
    </source>
</evidence>
<dbReference type="RefSeq" id="WP_210512738.1">
    <property type="nucleotide sequence ID" value="NZ_JAFIDN010000009.1"/>
</dbReference>
<keyword evidence="9" id="KW-0963">Cytoplasm</keyword>
<dbReference type="Pfam" id="PF00696">
    <property type="entry name" value="AA_kinase"/>
    <property type="match status" value="1"/>
</dbReference>
<dbReference type="FunFam" id="3.40.1160.10:FF:000004">
    <property type="entry name" value="Acetylglutamate kinase"/>
    <property type="match status" value="1"/>
</dbReference>
<evidence type="ECO:0000256" key="6">
    <source>
        <dbReference type="ARBA" id="ARBA00022777"/>
    </source>
</evidence>
<comment type="similarity">
    <text evidence="9">Belongs to the acetylglutamate kinase family. ArgB subfamily.</text>
</comment>
<feature type="binding site" evidence="9">
    <location>
        <position position="68"/>
    </location>
    <ligand>
        <name>substrate</name>
    </ligand>
</feature>
<gene>
    <name evidence="9 11" type="primary">argB</name>
    <name evidence="11" type="ORF">NATSA_11435</name>
</gene>
<name>A0A8J7UVB6_9BACT</name>
<dbReference type="Proteomes" id="UP000673975">
    <property type="component" value="Unassembled WGS sequence"/>
</dbReference>
<keyword evidence="2 9" id="KW-0055">Arginine biosynthesis</keyword>
<comment type="catalytic activity">
    <reaction evidence="8 9">
        <text>N-acetyl-L-glutamate + ATP = N-acetyl-L-glutamyl 5-phosphate + ADP</text>
        <dbReference type="Rhea" id="RHEA:14629"/>
        <dbReference type="ChEBI" id="CHEBI:30616"/>
        <dbReference type="ChEBI" id="CHEBI:44337"/>
        <dbReference type="ChEBI" id="CHEBI:57936"/>
        <dbReference type="ChEBI" id="CHEBI:456216"/>
        <dbReference type="EC" id="2.7.2.8"/>
    </reaction>
</comment>
<comment type="caution">
    <text evidence="11">The sequence shown here is derived from an EMBL/GenBank/DDBJ whole genome shotgun (WGS) entry which is preliminary data.</text>
</comment>
<evidence type="ECO:0000256" key="7">
    <source>
        <dbReference type="ARBA" id="ARBA00022840"/>
    </source>
</evidence>
<evidence type="ECO:0000256" key="4">
    <source>
        <dbReference type="ARBA" id="ARBA00022679"/>
    </source>
</evidence>
<feature type="domain" description="Aspartate/glutamate/uridylate kinase" evidence="10">
    <location>
        <begin position="7"/>
        <end position="253"/>
    </location>
</feature>
<evidence type="ECO:0000259" key="10">
    <source>
        <dbReference type="Pfam" id="PF00696"/>
    </source>
</evidence>
<keyword evidence="5 9" id="KW-0547">Nucleotide-binding</keyword>
<reference evidence="11" key="1">
    <citation type="submission" date="2021-02" db="EMBL/GenBank/DDBJ databases">
        <title>Natronogracilivirga saccharolytica gen. nov. sp. nov. a new anaerobic, haloalkiliphilic carbohydrate-fermenting bacterium from soda lake and proposing of Cyclonatronumiaceae fam. nov. in the phylum Balneolaeota.</title>
        <authorList>
            <person name="Zhilina T.N."/>
            <person name="Sorokin D.Y."/>
            <person name="Zavarzina D.G."/>
            <person name="Toshchakov S.V."/>
            <person name="Kublanov I.V."/>
        </authorList>
    </citation>
    <scope>NUCLEOTIDE SEQUENCE</scope>
    <source>
        <strain evidence="11">Z-1702</strain>
    </source>
</reference>
<feature type="site" description="Transition state stabilizer" evidence="9">
    <location>
        <position position="234"/>
    </location>
</feature>
<feature type="binding site" evidence="9">
    <location>
        <position position="171"/>
    </location>
    <ligand>
        <name>substrate</name>
    </ligand>
</feature>
<organism evidence="11 12">
    <name type="scientific">Natronogracilivirga saccharolytica</name>
    <dbReference type="NCBI Taxonomy" id="2812953"/>
    <lineage>
        <taxon>Bacteria</taxon>
        <taxon>Pseudomonadati</taxon>
        <taxon>Balneolota</taxon>
        <taxon>Balneolia</taxon>
        <taxon>Balneolales</taxon>
        <taxon>Cyclonatronaceae</taxon>
        <taxon>Natronogracilivirga</taxon>
    </lineage>
</organism>
<dbReference type="UniPathway" id="UPA00068">
    <property type="reaction ID" value="UER00107"/>
</dbReference>
<feature type="binding site" evidence="9">
    <location>
        <begin position="46"/>
        <end position="47"/>
    </location>
    <ligand>
        <name>substrate</name>
    </ligand>
</feature>
<keyword evidence="3 9" id="KW-0028">Amino-acid biosynthesis</keyword>
<dbReference type="InterPro" id="IPR037528">
    <property type="entry name" value="ArgB"/>
</dbReference>
<dbReference type="PANTHER" id="PTHR23342">
    <property type="entry name" value="N-ACETYLGLUTAMATE SYNTHASE"/>
    <property type="match status" value="1"/>
</dbReference>
<dbReference type="InterPro" id="IPR004662">
    <property type="entry name" value="AcgluKinase_fam"/>
</dbReference>
<evidence type="ECO:0000313" key="12">
    <source>
        <dbReference type="Proteomes" id="UP000673975"/>
    </source>
</evidence>
<dbReference type="PANTHER" id="PTHR23342:SF0">
    <property type="entry name" value="N-ACETYLGLUTAMATE SYNTHASE, MITOCHONDRIAL"/>
    <property type="match status" value="1"/>
</dbReference>
<dbReference type="InterPro" id="IPR001057">
    <property type="entry name" value="Glu/AcGlu_kinase"/>
</dbReference>
<dbReference type="EC" id="2.7.2.8" evidence="9"/>
<dbReference type="GO" id="GO:0005524">
    <property type="term" value="F:ATP binding"/>
    <property type="evidence" value="ECO:0007669"/>
    <property type="project" value="UniProtKB-UniRule"/>
</dbReference>
<dbReference type="PRINTS" id="PR00474">
    <property type="entry name" value="GLU5KINASE"/>
</dbReference>
<comment type="function">
    <text evidence="9">Catalyzes the ATP-dependent phosphorylation of N-acetyl-L-glutamate.</text>
</comment>
<dbReference type="Gene3D" id="3.40.1160.10">
    <property type="entry name" value="Acetylglutamate kinase-like"/>
    <property type="match status" value="1"/>
</dbReference>
<dbReference type="NCBIfam" id="TIGR00761">
    <property type="entry name" value="argB"/>
    <property type="match status" value="1"/>
</dbReference>
<dbReference type="GO" id="GO:0003991">
    <property type="term" value="F:acetylglutamate kinase activity"/>
    <property type="evidence" value="ECO:0007669"/>
    <property type="project" value="UniProtKB-UniRule"/>
</dbReference>
<evidence type="ECO:0000256" key="3">
    <source>
        <dbReference type="ARBA" id="ARBA00022605"/>
    </source>
</evidence>
<comment type="subcellular location">
    <subcellularLocation>
        <location evidence="9">Cytoplasm</location>
    </subcellularLocation>
</comment>
<keyword evidence="4 9" id="KW-0808">Transferase</keyword>
<evidence type="ECO:0000313" key="11">
    <source>
        <dbReference type="EMBL" id="MBP3193280.1"/>
    </source>
</evidence>
<keyword evidence="6 9" id="KW-0418">Kinase</keyword>
<protein>
    <recommendedName>
        <fullName evidence="9">Acetylglutamate kinase</fullName>
        <ecNumber evidence="9">2.7.2.8</ecNumber>
    </recommendedName>
    <alternativeName>
        <fullName evidence="9">N-acetyl-L-glutamate 5-phosphotransferase</fullName>
    </alternativeName>
    <alternativeName>
        <fullName evidence="9">NAG kinase</fullName>
        <shortName evidence="9">NAGK</shortName>
    </alternativeName>
</protein>
<dbReference type="GO" id="GO:0042450">
    <property type="term" value="P:L-arginine biosynthetic process via ornithine"/>
    <property type="evidence" value="ECO:0007669"/>
    <property type="project" value="UniProtKB-UniRule"/>
</dbReference>
<keyword evidence="7 9" id="KW-0067">ATP-binding</keyword>
<comment type="pathway">
    <text evidence="1 9">Amino-acid biosynthesis; L-arginine biosynthesis; N(2)-acetyl-L-ornithine from L-glutamate: step 2/4.</text>
</comment>
<dbReference type="InterPro" id="IPR036393">
    <property type="entry name" value="AceGlu_kinase-like_sf"/>
</dbReference>